<dbReference type="PANTHER" id="PTHR32198">
    <property type="entry name" value="MITOCHONDRIAL ESCAPE PROTEIN 2"/>
    <property type="match status" value="1"/>
</dbReference>
<dbReference type="InterPro" id="IPR039627">
    <property type="entry name" value="Yme2_C"/>
</dbReference>
<dbReference type="SUPFAM" id="SSF52540">
    <property type="entry name" value="P-loop containing nucleoside triphosphate hydrolases"/>
    <property type="match status" value="1"/>
</dbReference>
<dbReference type="GO" id="GO:0005743">
    <property type="term" value="C:mitochondrial inner membrane"/>
    <property type="evidence" value="ECO:0007669"/>
    <property type="project" value="UniProtKB-SubCell"/>
</dbReference>
<accession>A0A0C9VRZ2</accession>
<dbReference type="AlphaFoldDB" id="A0A0C9VRZ2"/>
<evidence type="ECO:0000256" key="1">
    <source>
        <dbReference type="ARBA" id="ARBA00004434"/>
    </source>
</evidence>
<evidence type="ECO:0000256" key="9">
    <source>
        <dbReference type="ARBA" id="ARBA00025276"/>
    </source>
</evidence>
<organism evidence="12 13">
    <name type="scientific">Hydnomerulius pinastri MD-312</name>
    <dbReference type="NCBI Taxonomy" id="994086"/>
    <lineage>
        <taxon>Eukaryota</taxon>
        <taxon>Fungi</taxon>
        <taxon>Dikarya</taxon>
        <taxon>Basidiomycota</taxon>
        <taxon>Agaricomycotina</taxon>
        <taxon>Agaricomycetes</taxon>
        <taxon>Agaricomycetidae</taxon>
        <taxon>Boletales</taxon>
        <taxon>Boletales incertae sedis</taxon>
        <taxon>Leucogyrophana</taxon>
    </lineage>
</organism>
<dbReference type="Proteomes" id="UP000053820">
    <property type="component" value="Unassembled WGS sequence"/>
</dbReference>
<dbReference type="InterPro" id="IPR035979">
    <property type="entry name" value="RBD_domain_sf"/>
</dbReference>
<dbReference type="Gene3D" id="3.40.50.300">
    <property type="entry name" value="P-loop containing nucleotide triphosphate hydrolases"/>
    <property type="match status" value="1"/>
</dbReference>
<keyword evidence="10" id="KW-0694">RNA-binding</keyword>
<evidence type="ECO:0000256" key="5">
    <source>
        <dbReference type="ARBA" id="ARBA00022792"/>
    </source>
</evidence>
<evidence type="ECO:0000313" key="12">
    <source>
        <dbReference type="EMBL" id="KIJ60595.1"/>
    </source>
</evidence>
<comment type="subcellular location">
    <subcellularLocation>
        <location evidence="1 10">Mitochondrion inner membrane</location>
        <topology evidence="1 10">Single-pass membrane protein</topology>
    </subcellularLocation>
</comment>
<sequence length="886" mass="99141">MFARNAINLTVRNTRPILRVSTTQAGRTAPRTRKLTDSAVEPSQVAVNTQEGWLFVDSVFPIRLGTWDLRHYIGIFREESLLETLEERLSAVKTHGFKVLSLEPYQKDGGVFVKFTYRASDTQSALTAIENDLREEADKHGGMPSWAGLDWGNVWLVKGQPWREDMNRYPSVIVKVAFEGPDVQEETLYQLFRPYGRIYDLVAPKPVPNGTLRSAEVSFLRVRSATIARNAIHGYQYSKGGSTTRLQTVYQRPIQAHAIRDWLTAHPRIVLPILFFLLGTLTYTIFDPIRAICVEGKMLNWFDYREYALYKWVRTNALDRLSLSSVPPGVGTSDQDVWKERKEAETALKSYLSDLPSTVTFVHGPQGSGKSRMLSAVIQESDRKALVIDCAELNKATSDSRLVAALAQQTGYRPIFTFLNSFNSMIDMASMGVIGQKAGFSSSLTDQLKQILEVVGTALKNVNRNLHNTAKQTVKAEREAEARKAEATRTRDLIRRGIWHDGRLDCVAGNGVMSELGVGDESFSGVDSDIVDGIEARMFALEEAEEEKRVGDELVRKQRSIEEVQAVGALPVVIIKNYGARGGAYKEELLEVLSQWASRLVENQIAHVIVVSDNRENAKLLARALPSKPLNSIALTDADSDSALSFVKQHLRDAGLFTELTAPQTTCIERLGGRASDLASMIHKVRSGQGIEDAVEDIISRGVGELRKNAFGEDIEDAKSLPWTREQAWTVLKQLSKKEELPYYDVLSEFPFKGDELPLRSMEHAELISIGTSNGRPSVIRPGKPVFKYVFERLVNDPVFKATQDIAVNDKLISSAETTIKSCEAELATLHEVTGSESFFQSLWRSRRASTERKKYLFKKMYVAQTKIQTLERQNVELKRTLAKGG</sequence>
<protein>
    <recommendedName>
        <fullName evidence="3 10">Mitochondrial escape protein 2</fullName>
    </recommendedName>
</protein>
<keyword evidence="7 10" id="KW-0496">Mitochondrion</keyword>
<evidence type="ECO:0000313" key="13">
    <source>
        <dbReference type="Proteomes" id="UP000053820"/>
    </source>
</evidence>
<evidence type="ECO:0000256" key="2">
    <source>
        <dbReference type="ARBA" id="ARBA00010320"/>
    </source>
</evidence>
<gene>
    <name evidence="12" type="ORF">HYDPIDRAFT_32020</name>
</gene>
<dbReference type="GO" id="GO:0003723">
    <property type="term" value="F:RNA binding"/>
    <property type="evidence" value="ECO:0007669"/>
    <property type="project" value="UniProtKB-UniRule"/>
</dbReference>
<dbReference type="GO" id="GO:0006397">
    <property type="term" value="P:mRNA processing"/>
    <property type="evidence" value="ECO:0007669"/>
    <property type="project" value="UniProtKB-UniRule"/>
</dbReference>
<evidence type="ECO:0000256" key="3">
    <source>
        <dbReference type="ARBA" id="ARBA00020222"/>
    </source>
</evidence>
<feature type="domain" description="Mitochondrial escape protein 2 C-terminal" evidence="11">
    <location>
        <begin position="341"/>
        <end position="832"/>
    </location>
</feature>
<evidence type="ECO:0000256" key="8">
    <source>
        <dbReference type="ARBA" id="ARBA00023136"/>
    </source>
</evidence>
<evidence type="ECO:0000259" key="11">
    <source>
        <dbReference type="Pfam" id="PF10443"/>
    </source>
</evidence>
<evidence type="ECO:0000256" key="6">
    <source>
        <dbReference type="ARBA" id="ARBA00022989"/>
    </source>
</evidence>
<dbReference type="Pfam" id="PF10443">
    <property type="entry name" value="RNA12"/>
    <property type="match status" value="1"/>
</dbReference>
<comment type="similarity">
    <text evidence="2 10">Belongs to the YME2 family.</text>
</comment>
<dbReference type="InterPro" id="IPR027417">
    <property type="entry name" value="P-loop_NTPase"/>
</dbReference>
<name>A0A0C9VRZ2_9AGAM</name>
<dbReference type="OrthoDB" id="10267654at2759"/>
<reference evidence="12 13" key="1">
    <citation type="submission" date="2014-04" db="EMBL/GenBank/DDBJ databases">
        <title>Evolutionary Origins and Diversification of the Mycorrhizal Mutualists.</title>
        <authorList>
            <consortium name="DOE Joint Genome Institute"/>
            <consortium name="Mycorrhizal Genomics Consortium"/>
            <person name="Kohler A."/>
            <person name="Kuo A."/>
            <person name="Nagy L.G."/>
            <person name="Floudas D."/>
            <person name="Copeland A."/>
            <person name="Barry K.W."/>
            <person name="Cichocki N."/>
            <person name="Veneault-Fourrey C."/>
            <person name="LaButti K."/>
            <person name="Lindquist E.A."/>
            <person name="Lipzen A."/>
            <person name="Lundell T."/>
            <person name="Morin E."/>
            <person name="Murat C."/>
            <person name="Riley R."/>
            <person name="Ohm R."/>
            <person name="Sun H."/>
            <person name="Tunlid A."/>
            <person name="Henrissat B."/>
            <person name="Grigoriev I.V."/>
            <person name="Hibbett D.S."/>
            <person name="Martin F."/>
        </authorList>
    </citation>
    <scope>NUCLEOTIDE SEQUENCE [LARGE SCALE GENOMIC DNA]</scope>
    <source>
        <strain evidence="12 13">MD-312</strain>
    </source>
</reference>
<dbReference type="SUPFAM" id="SSF54928">
    <property type="entry name" value="RNA-binding domain, RBD"/>
    <property type="match status" value="1"/>
</dbReference>
<dbReference type="EMBL" id="KN839870">
    <property type="protein sequence ID" value="KIJ60595.1"/>
    <property type="molecule type" value="Genomic_DNA"/>
</dbReference>
<proteinExistence type="inferred from homology"/>
<keyword evidence="6" id="KW-1133">Transmembrane helix</keyword>
<dbReference type="PANTHER" id="PTHR32198:SF2">
    <property type="entry name" value="MITOCHONDRIAL ESCAPE PROTEIN 2"/>
    <property type="match status" value="1"/>
</dbReference>
<keyword evidence="5 10" id="KW-0999">Mitochondrion inner membrane</keyword>
<dbReference type="HOGENOM" id="CLU_007861_1_0_1"/>
<evidence type="ECO:0000256" key="4">
    <source>
        <dbReference type="ARBA" id="ARBA00022692"/>
    </source>
</evidence>
<comment type="function">
    <text evidence="9 10">Plays a role in maintaining the mitochondrial genome and in controlling the mtDNA escape. Involved in the regulation of mtDNA nucleotide structure and number. May have a dispensable role in early maturation of pre-rRNA.</text>
</comment>
<keyword evidence="8" id="KW-0472">Membrane</keyword>
<evidence type="ECO:0000256" key="10">
    <source>
        <dbReference type="RuleBase" id="RU367108"/>
    </source>
</evidence>
<evidence type="ECO:0000256" key="7">
    <source>
        <dbReference type="ARBA" id="ARBA00023128"/>
    </source>
</evidence>
<keyword evidence="4" id="KW-0812">Transmembrane</keyword>
<dbReference type="InterPro" id="IPR018850">
    <property type="entry name" value="Mt_escape_2_C"/>
</dbReference>
<keyword evidence="10" id="KW-0507">mRNA processing</keyword>
<keyword evidence="13" id="KW-1185">Reference proteome</keyword>